<name>A0ABR9GAM9_9GAMM</name>
<organism evidence="1 2">
    <name type="scientific">Dyella acidiphila</name>
    <dbReference type="NCBI Taxonomy" id="2775866"/>
    <lineage>
        <taxon>Bacteria</taxon>
        <taxon>Pseudomonadati</taxon>
        <taxon>Pseudomonadota</taxon>
        <taxon>Gammaproteobacteria</taxon>
        <taxon>Lysobacterales</taxon>
        <taxon>Rhodanobacteraceae</taxon>
        <taxon>Dyella</taxon>
    </lineage>
</organism>
<evidence type="ECO:0000313" key="2">
    <source>
        <dbReference type="Proteomes" id="UP000651010"/>
    </source>
</evidence>
<proteinExistence type="predicted"/>
<gene>
    <name evidence="1" type="ORF">IGX34_11970</name>
</gene>
<accession>A0ABR9GAM9</accession>
<sequence length="71" mass="7491">MDAFQLQQPSSLNPLGASIVGIFPVNIHSASSSAYQAELRRVFPKAIEISDQLGAFGGWFAGLGLLGIICI</sequence>
<dbReference type="EMBL" id="JACZZA010000006">
    <property type="protein sequence ID" value="MBE1161107.1"/>
    <property type="molecule type" value="Genomic_DNA"/>
</dbReference>
<keyword evidence="2" id="KW-1185">Reference proteome</keyword>
<protein>
    <submittedName>
        <fullName evidence="1">Uncharacterized protein</fullName>
    </submittedName>
</protein>
<reference evidence="1 2" key="1">
    <citation type="submission" date="2020-09" db="EMBL/GenBank/DDBJ databases">
        <title>Dyella sp. 7MK23 isolated from forest soil.</title>
        <authorList>
            <person name="Fu J."/>
        </authorList>
    </citation>
    <scope>NUCLEOTIDE SEQUENCE [LARGE SCALE GENOMIC DNA]</scope>
    <source>
        <strain evidence="1 2">7MK23</strain>
    </source>
</reference>
<dbReference type="Proteomes" id="UP000651010">
    <property type="component" value="Unassembled WGS sequence"/>
</dbReference>
<evidence type="ECO:0000313" key="1">
    <source>
        <dbReference type="EMBL" id="MBE1161107.1"/>
    </source>
</evidence>
<dbReference type="RefSeq" id="WP_192555954.1">
    <property type="nucleotide sequence ID" value="NZ_JACZZA010000006.1"/>
</dbReference>
<comment type="caution">
    <text evidence="1">The sequence shown here is derived from an EMBL/GenBank/DDBJ whole genome shotgun (WGS) entry which is preliminary data.</text>
</comment>